<gene>
    <name evidence="2" type="ORF">A3K86_14890</name>
</gene>
<dbReference type="InterPro" id="IPR046160">
    <property type="entry name" value="DUF6162"/>
</dbReference>
<evidence type="ECO:0000313" key="2">
    <source>
        <dbReference type="EMBL" id="OAN12958.1"/>
    </source>
</evidence>
<organism evidence="2 3">
    <name type="scientific">Photobacterium jeanii</name>
    <dbReference type="NCBI Taxonomy" id="858640"/>
    <lineage>
        <taxon>Bacteria</taxon>
        <taxon>Pseudomonadati</taxon>
        <taxon>Pseudomonadota</taxon>
        <taxon>Gammaproteobacteria</taxon>
        <taxon>Vibrionales</taxon>
        <taxon>Vibrionaceae</taxon>
        <taxon>Photobacterium</taxon>
    </lineage>
</organism>
<comment type="caution">
    <text evidence="2">The sequence shown here is derived from an EMBL/GenBank/DDBJ whole genome shotgun (WGS) entry which is preliminary data.</text>
</comment>
<dbReference type="STRING" id="858640.A3K86_14890"/>
<protein>
    <submittedName>
        <fullName evidence="2">Uncharacterized protein</fullName>
    </submittedName>
</protein>
<keyword evidence="1" id="KW-0472">Membrane</keyword>
<name>A0A178K6J5_9GAMM</name>
<proteinExistence type="predicted"/>
<sequence length="206" mass="23160">MIIQTVRSDNGGREGKWVALCILIILTAAAVLLPFHQQHHARLSLASHQIALKDVDQASLGLLADLRLAHEEIRNIYLENIDESHADLNVQIQQSERLDWEPIDSLKEQWLAPFVEDKSWDFYGKHQWTLIAPAMYQGLVQSSDQEKTARSFILVAAHQEPELWIDLDGKAKALSLSESVISDQALIDAGWSQVVFEQATANGHVH</sequence>
<evidence type="ECO:0000256" key="1">
    <source>
        <dbReference type="SAM" id="Phobius"/>
    </source>
</evidence>
<keyword evidence="3" id="KW-1185">Reference proteome</keyword>
<dbReference type="EMBL" id="LVHF01000029">
    <property type="protein sequence ID" value="OAN12958.1"/>
    <property type="molecule type" value="Genomic_DNA"/>
</dbReference>
<evidence type="ECO:0000313" key="3">
    <source>
        <dbReference type="Proteomes" id="UP000078503"/>
    </source>
</evidence>
<accession>A0A178K6J5</accession>
<keyword evidence="1" id="KW-0812">Transmembrane</keyword>
<reference evidence="2 3" key="1">
    <citation type="submission" date="2016-03" db="EMBL/GenBank/DDBJ databases">
        <title>Photobacterium proteolyticum sp. nov. a protease producing bacterium isolated from ocean sediments of Laizhou Bay.</title>
        <authorList>
            <person name="Li Y."/>
        </authorList>
    </citation>
    <scope>NUCLEOTIDE SEQUENCE [LARGE SCALE GENOMIC DNA]</scope>
    <source>
        <strain evidence="2 3">R-40508</strain>
    </source>
</reference>
<keyword evidence="1" id="KW-1133">Transmembrane helix</keyword>
<dbReference type="Proteomes" id="UP000078503">
    <property type="component" value="Unassembled WGS sequence"/>
</dbReference>
<dbReference type="OrthoDB" id="95459at2"/>
<dbReference type="Pfam" id="PF19659">
    <property type="entry name" value="DUF6162"/>
    <property type="match status" value="1"/>
</dbReference>
<feature type="transmembrane region" description="Helical" evidence="1">
    <location>
        <begin position="17"/>
        <end position="35"/>
    </location>
</feature>
<dbReference type="AlphaFoldDB" id="A0A178K6J5"/>
<dbReference type="RefSeq" id="WP_068332686.1">
    <property type="nucleotide sequence ID" value="NZ_LVHF01000029.1"/>
</dbReference>